<dbReference type="InterPro" id="IPR044861">
    <property type="entry name" value="IPNS-like_FE2OG_OXY"/>
</dbReference>
<accession>A0A6J5VLQ4</accession>
<evidence type="ECO:0000313" key="7">
    <source>
        <dbReference type="EMBL" id="CAB4319436.1"/>
    </source>
</evidence>
<sequence>MAAMTQFFKLPAEERAQYFTTDHSKPIKLFNYYLKLEGDQHQKEIGALVKRLLVLISQGLGPEEDCLQKKLGENPTQKAQGNYYPPCPDPDLTLGLSVHSDLNALTILRQTEGVTGLQVLIKDEKWVAVDPLPSASVINLAIQGQVIISVNFFHDVTSMCTSRRGVLSNGRYKSVHHRAVTNKVEPRLSIAMLYGPSNTVIGPIEDLIDEEHPPLYRSYKYAEVFLKNSTSKKEKEDW</sequence>
<evidence type="ECO:0000256" key="3">
    <source>
        <dbReference type="ARBA" id="ARBA00023004"/>
    </source>
</evidence>
<dbReference type="Gene3D" id="2.60.120.330">
    <property type="entry name" value="B-lactam Antibiotic, Isopenicillin N Synthase, Chain"/>
    <property type="match status" value="1"/>
</dbReference>
<evidence type="ECO:0000259" key="5">
    <source>
        <dbReference type="PROSITE" id="PS51471"/>
    </source>
</evidence>
<dbReference type="EMBL" id="CAEKDK010000008">
    <property type="protein sequence ID" value="CAB4289071.1"/>
    <property type="molecule type" value="Genomic_DNA"/>
</dbReference>
<protein>
    <recommendedName>
        <fullName evidence="5">Fe2OG dioxygenase domain-containing protein</fullName>
    </recommendedName>
</protein>
<reference evidence="9" key="1">
    <citation type="journal article" date="2020" name="Genome Biol.">
        <title>Gamete binning: chromosome-level and haplotype-resolved genome assembly enabled by high-throughput single-cell sequencing of gamete genomes.</title>
        <authorList>
            <person name="Campoy J.A."/>
            <person name="Sun H."/>
            <person name="Goel M."/>
            <person name="Jiao W.-B."/>
            <person name="Folz-Donahue K."/>
            <person name="Wang N."/>
            <person name="Rubio M."/>
            <person name="Liu C."/>
            <person name="Kukat C."/>
            <person name="Ruiz D."/>
            <person name="Huettel B."/>
            <person name="Schneeberger K."/>
        </authorList>
    </citation>
    <scope>NUCLEOTIDE SEQUENCE [LARGE SCALE GENOMIC DNA]</scope>
    <source>
        <strain evidence="9">cv. Rojo Pasion</strain>
    </source>
</reference>
<dbReference type="EMBL" id="CAEKKB010000008">
    <property type="protein sequence ID" value="CAB4319436.1"/>
    <property type="molecule type" value="Genomic_DNA"/>
</dbReference>
<evidence type="ECO:0000256" key="1">
    <source>
        <dbReference type="ARBA" id="ARBA00022723"/>
    </source>
</evidence>
<keyword evidence="4" id="KW-0560">Oxidoreductase</keyword>
<dbReference type="InterPro" id="IPR027443">
    <property type="entry name" value="IPNS-like_sf"/>
</dbReference>
<evidence type="ECO:0000256" key="4">
    <source>
        <dbReference type="RuleBase" id="RU003682"/>
    </source>
</evidence>
<dbReference type="Pfam" id="PF03171">
    <property type="entry name" value="2OG-FeII_Oxy"/>
    <property type="match status" value="1"/>
</dbReference>
<keyword evidence="9" id="KW-1185">Reference proteome</keyword>
<keyword evidence="3 4" id="KW-0408">Iron</keyword>
<comment type="similarity">
    <text evidence="4">Belongs to the iron/ascorbate-dependent oxidoreductase family.</text>
</comment>
<feature type="domain" description="Fe2OG dioxygenase" evidence="5">
    <location>
        <begin position="75"/>
        <end position="196"/>
    </location>
</feature>
<proteinExistence type="inferred from homology"/>
<dbReference type="AlphaFoldDB" id="A0A6J5VLQ4"/>
<keyword evidence="2" id="KW-0847">Vitamin C</keyword>
<dbReference type="GO" id="GO:0046872">
    <property type="term" value="F:metal ion binding"/>
    <property type="evidence" value="ECO:0007669"/>
    <property type="project" value="UniProtKB-KW"/>
</dbReference>
<evidence type="ECO:0000256" key="2">
    <source>
        <dbReference type="ARBA" id="ARBA00022896"/>
    </source>
</evidence>
<name>A0A6J5VLQ4_PRUAR</name>
<dbReference type="SUPFAM" id="SSF51197">
    <property type="entry name" value="Clavaminate synthase-like"/>
    <property type="match status" value="1"/>
</dbReference>
<dbReference type="Proteomes" id="UP000507222">
    <property type="component" value="Unassembled WGS sequence"/>
</dbReference>
<dbReference type="PANTHER" id="PTHR47991">
    <property type="entry name" value="OXOGLUTARATE/IRON-DEPENDENT DIOXYGENASE"/>
    <property type="match status" value="1"/>
</dbReference>
<dbReference type="GO" id="GO:0031418">
    <property type="term" value="F:L-ascorbic acid binding"/>
    <property type="evidence" value="ECO:0007669"/>
    <property type="project" value="UniProtKB-KW"/>
</dbReference>
<evidence type="ECO:0000313" key="8">
    <source>
        <dbReference type="Proteomes" id="UP000507222"/>
    </source>
</evidence>
<evidence type="ECO:0000313" key="9">
    <source>
        <dbReference type="Proteomes" id="UP000507245"/>
    </source>
</evidence>
<dbReference type="GO" id="GO:0016491">
    <property type="term" value="F:oxidoreductase activity"/>
    <property type="evidence" value="ECO:0007669"/>
    <property type="project" value="UniProtKB-KW"/>
</dbReference>
<reference evidence="6 8" key="2">
    <citation type="submission" date="2020-05" db="EMBL/GenBank/DDBJ databases">
        <authorList>
            <person name="Campoy J."/>
            <person name="Schneeberger K."/>
            <person name="Spophaly S."/>
        </authorList>
    </citation>
    <scope>NUCLEOTIDE SEQUENCE [LARGE SCALE GENOMIC DNA]</scope>
    <source>
        <strain evidence="6">PruArmRojPasFocal</strain>
    </source>
</reference>
<dbReference type="InterPro" id="IPR050295">
    <property type="entry name" value="Plant_2OG-oxidoreductases"/>
</dbReference>
<organism evidence="6 8">
    <name type="scientific">Prunus armeniaca</name>
    <name type="common">Apricot</name>
    <name type="synonym">Armeniaca vulgaris</name>
    <dbReference type="NCBI Taxonomy" id="36596"/>
    <lineage>
        <taxon>Eukaryota</taxon>
        <taxon>Viridiplantae</taxon>
        <taxon>Streptophyta</taxon>
        <taxon>Embryophyta</taxon>
        <taxon>Tracheophyta</taxon>
        <taxon>Spermatophyta</taxon>
        <taxon>Magnoliopsida</taxon>
        <taxon>eudicotyledons</taxon>
        <taxon>Gunneridae</taxon>
        <taxon>Pentapetalae</taxon>
        <taxon>rosids</taxon>
        <taxon>fabids</taxon>
        <taxon>Rosales</taxon>
        <taxon>Rosaceae</taxon>
        <taxon>Amygdaloideae</taxon>
        <taxon>Amygdaleae</taxon>
        <taxon>Prunus</taxon>
    </lineage>
</organism>
<dbReference type="InterPro" id="IPR005123">
    <property type="entry name" value="Oxoglu/Fe-dep_dioxygenase_dom"/>
</dbReference>
<dbReference type="OrthoDB" id="1161918at2759"/>
<dbReference type="Proteomes" id="UP000507245">
    <property type="component" value="Unassembled WGS sequence"/>
</dbReference>
<dbReference type="PROSITE" id="PS51471">
    <property type="entry name" value="FE2OG_OXY"/>
    <property type="match status" value="1"/>
</dbReference>
<gene>
    <name evidence="6" type="ORF">CURHAP_LOCUS47446</name>
    <name evidence="7" type="ORF">ORAREDHAP_LOCUS46755</name>
</gene>
<keyword evidence="1 4" id="KW-0479">Metal-binding</keyword>
<evidence type="ECO:0000313" key="6">
    <source>
        <dbReference type="EMBL" id="CAB4289071.1"/>
    </source>
</evidence>